<dbReference type="Gene3D" id="2.40.70.10">
    <property type="entry name" value="Acid Proteases"/>
    <property type="match status" value="2"/>
</dbReference>
<evidence type="ECO:0000259" key="11">
    <source>
        <dbReference type="PROSITE" id="PS51767"/>
    </source>
</evidence>
<evidence type="ECO:0000256" key="6">
    <source>
        <dbReference type="ARBA" id="ARBA00022750"/>
    </source>
</evidence>
<keyword evidence="6" id="KW-0064">Aspartyl protease</keyword>
<keyword evidence="7" id="KW-0378">Hydrolase</keyword>
<dbReference type="GO" id="GO:0006508">
    <property type="term" value="P:proteolysis"/>
    <property type="evidence" value="ECO:0007669"/>
    <property type="project" value="UniProtKB-KW"/>
</dbReference>
<feature type="disulfide bond" evidence="9">
    <location>
        <begin position="87"/>
        <end position="92"/>
    </location>
</feature>
<dbReference type="GeneID" id="89946900"/>
<comment type="caution">
    <text evidence="12">The sequence shown here is derived from an EMBL/GenBank/DDBJ whole genome shotgun (WGS) entry which is preliminary data.</text>
</comment>
<reference evidence="12 13" key="1">
    <citation type="submission" date="2022-11" db="EMBL/GenBank/DDBJ databases">
        <title>Mucor velutinosus strain NIH1002 WGS.</title>
        <authorList>
            <person name="Subramanian P."/>
            <person name="Mullikin J.C."/>
            <person name="Segre J.A."/>
            <person name="Zelazny A.M."/>
        </authorList>
    </citation>
    <scope>NUCLEOTIDE SEQUENCE [LARGE SCALE GENOMIC DNA]</scope>
    <source>
        <strain evidence="12 13">NIH1002</strain>
    </source>
</reference>
<feature type="signal peptide" evidence="10">
    <location>
        <begin position="1"/>
        <end position="19"/>
    </location>
</feature>
<dbReference type="EMBL" id="JASEJX010000021">
    <property type="protein sequence ID" value="KAK4512497.1"/>
    <property type="molecule type" value="Genomic_DNA"/>
</dbReference>
<accession>A0AAN7HYS6</accession>
<feature type="domain" description="Peptidase A1" evidence="11">
    <location>
        <begin position="56"/>
        <end position="402"/>
    </location>
</feature>
<dbReference type="PANTHER" id="PTHR47966">
    <property type="entry name" value="BETA-SITE APP-CLEAVING ENZYME, ISOFORM A-RELATED"/>
    <property type="match status" value="1"/>
</dbReference>
<gene>
    <name evidence="12" type="ORF">ATC70_003198</name>
</gene>
<evidence type="ECO:0000256" key="3">
    <source>
        <dbReference type="ARBA" id="ARBA00013205"/>
    </source>
</evidence>
<dbReference type="CDD" id="cd05471">
    <property type="entry name" value="pepsin_like"/>
    <property type="match status" value="1"/>
</dbReference>
<evidence type="ECO:0000256" key="1">
    <source>
        <dbReference type="ARBA" id="ARBA00001130"/>
    </source>
</evidence>
<dbReference type="SUPFAM" id="SSF50630">
    <property type="entry name" value="Acid proteases"/>
    <property type="match status" value="1"/>
</dbReference>
<dbReference type="InterPro" id="IPR021109">
    <property type="entry name" value="Peptidase_aspartic_dom_sf"/>
</dbReference>
<feature type="active site" evidence="8">
    <location>
        <position position="74"/>
    </location>
</feature>
<keyword evidence="9" id="KW-1015">Disulfide bond</keyword>
<proteinExistence type="inferred from homology"/>
<dbReference type="Pfam" id="PF00026">
    <property type="entry name" value="Asp"/>
    <property type="match status" value="1"/>
</dbReference>
<keyword evidence="4" id="KW-0645">Protease</keyword>
<dbReference type="FunFam" id="2.40.70.10:FF:000115">
    <property type="entry name" value="Lysosomal aspartic protease"/>
    <property type="match status" value="1"/>
</dbReference>
<dbReference type="Proteomes" id="UP001304243">
    <property type="component" value="Unassembled WGS sequence"/>
</dbReference>
<evidence type="ECO:0000256" key="8">
    <source>
        <dbReference type="PIRSR" id="PIRSR601461-1"/>
    </source>
</evidence>
<evidence type="ECO:0000313" key="12">
    <source>
        <dbReference type="EMBL" id="KAK4512497.1"/>
    </source>
</evidence>
<keyword evidence="13" id="KW-1185">Reference proteome</keyword>
<sequence>MLKLILLFIYLFIITPAQANGSTISLPIEKSNQLVKLQKRSAAHSLQLYNNEGAEYLINIGIGTPIQNFTVSLDTGSSDLWVPSTSCSEQECPYDRFDPSNSSTFSAINDTPPFYIAYGIGSVNGTFAKDDVRLGDAHISQQIFGLASSTQDLILMSSSPSNGILGLGYPALTTGNVKYDPFLFRLHKEGLIQEPVFSISMGSVHDQGWTGELLLGGTNPEKYVGEIAYEPVWGENTYWMVGGKSVRIVKETTQSEVMLNSTFASVRGLIIDTGTTLTYMDHALADEIVRMVAGNVVLDQMSGVYLIDCGIRGDATTDYFLEFTMEKTRLVIPINDLILPLVGGAGVGGPDEKGLCMFGIAPWMNTGTSQKMNEKGWILIGDSVLRSTYLVFDMKNHQIGLAKTSMHATKEALSSLDSGTPSPNMSLHKLKIIFGVAFIVATLGLNN</sequence>
<evidence type="ECO:0000256" key="9">
    <source>
        <dbReference type="PIRSR" id="PIRSR601461-2"/>
    </source>
</evidence>
<dbReference type="RefSeq" id="XP_064679163.1">
    <property type="nucleotide sequence ID" value="XM_064822563.1"/>
</dbReference>
<dbReference type="AlphaFoldDB" id="A0AAN7HYS6"/>
<dbReference type="InterPro" id="IPR001461">
    <property type="entry name" value="Aspartic_peptidase_A1"/>
</dbReference>
<feature type="chain" id="PRO_5043027925" description="rhizopuspepsin" evidence="10">
    <location>
        <begin position="20"/>
        <end position="447"/>
    </location>
</feature>
<keyword evidence="5 10" id="KW-0732">Signal</keyword>
<dbReference type="EC" id="3.4.23.21" evidence="3"/>
<evidence type="ECO:0000256" key="2">
    <source>
        <dbReference type="ARBA" id="ARBA00007447"/>
    </source>
</evidence>
<dbReference type="GO" id="GO:0004190">
    <property type="term" value="F:aspartic-type endopeptidase activity"/>
    <property type="evidence" value="ECO:0007669"/>
    <property type="project" value="UniProtKB-KW"/>
</dbReference>
<name>A0AAN7HYS6_9FUNG</name>
<dbReference type="InterPro" id="IPR034164">
    <property type="entry name" value="Pepsin-like_dom"/>
</dbReference>
<dbReference type="PRINTS" id="PR00792">
    <property type="entry name" value="PEPSIN"/>
</dbReference>
<evidence type="ECO:0000313" key="13">
    <source>
        <dbReference type="Proteomes" id="UP001304243"/>
    </source>
</evidence>
<evidence type="ECO:0000256" key="10">
    <source>
        <dbReference type="SAM" id="SignalP"/>
    </source>
</evidence>
<comment type="similarity">
    <text evidence="2">Belongs to the peptidase A1 family.</text>
</comment>
<feature type="active site" evidence="8">
    <location>
        <position position="272"/>
    </location>
</feature>
<dbReference type="PROSITE" id="PS51767">
    <property type="entry name" value="PEPTIDASE_A1"/>
    <property type="match status" value="1"/>
</dbReference>
<comment type="catalytic activity">
    <reaction evidence="1">
        <text>Hydrolysis of proteins with broad specificity similar to that of pepsin A, preferring hydrophobic residues at P1 and P1'. Clots milk and activates trypsinogen. Does not cleave 4-Gln-|-His-5, but does cleave 10-His-|-Leu-11 and 12-Val-|-Glu-13 in B chain of insulin.</text>
        <dbReference type="EC" id="3.4.23.21"/>
    </reaction>
</comment>
<organism evidence="12 13">
    <name type="scientific">Mucor velutinosus</name>
    <dbReference type="NCBI Taxonomy" id="708070"/>
    <lineage>
        <taxon>Eukaryota</taxon>
        <taxon>Fungi</taxon>
        <taxon>Fungi incertae sedis</taxon>
        <taxon>Mucoromycota</taxon>
        <taxon>Mucoromycotina</taxon>
        <taxon>Mucoromycetes</taxon>
        <taxon>Mucorales</taxon>
        <taxon>Mucorineae</taxon>
        <taxon>Mucoraceae</taxon>
        <taxon>Mucor</taxon>
    </lineage>
</organism>
<evidence type="ECO:0000256" key="5">
    <source>
        <dbReference type="ARBA" id="ARBA00022729"/>
    </source>
</evidence>
<dbReference type="InterPro" id="IPR033121">
    <property type="entry name" value="PEPTIDASE_A1"/>
</dbReference>
<dbReference type="PANTHER" id="PTHR47966:SF51">
    <property type="entry name" value="BETA-SITE APP-CLEAVING ENZYME, ISOFORM A-RELATED"/>
    <property type="match status" value="1"/>
</dbReference>
<evidence type="ECO:0000256" key="7">
    <source>
        <dbReference type="ARBA" id="ARBA00022801"/>
    </source>
</evidence>
<protein>
    <recommendedName>
        <fullName evidence="3">rhizopuspepsin</fullName>
        <ecNumber evidence="3">3.4.23.21</ecNumber>
    </recommendedName>
</protein>
<evidence type="ECO:0000256" key="4">
    <source>
        <dbReference type="ARBA" id="ARBA00022670"/>
    </source>
</evidence>